<evidence type="ECO:0000256" key="1">
    <source>
        <dbReference type="ARBA" id="ARBA00006284"/>
    </source>
</evidence>
<comment type="caution">
    <text evidence="5">The sequence shown here is derived from an EMBL/GenBank/DDBJ whole genome shotgun (WGS) entry which is preliminary data.</text>
</comment>
<dbReference type="InterPro" id="IPR018193">
    <property type="entry name" value="Glyc_kinase_flavodox-like_fold"/>
</dbReference>
<dbReference type="NCBIfam" id="TIGR00045">
    <property type="entry name" value="glycerate kinase"/>
    <property type="match status" value="1"/>
</dbReference>
<organism evidence="5 6">
    <name type="scientific">Petropleomorpha daqingensis</name>
    <dbReference type="NCBI Taxonomy" id="2026353"/>
    <lineage>
        <taxon>Bacteria</taxon>
        <taxon>Bacillati</taxon>
        <taxon>Actinomycetota</taxon>
        <taxon>Actinomycetes</taxon>
        <taxon>Geodermatophilales</taxon>
        <taxon>Geodermatophilaceae</taxon>
        <taxon>Petropleomorpha</taxon>
    </lineage>
</organism>
<dbReference type="Pfam" id="PF02595">
    <property type="entry name" value="Gly_kinase"/>
    <property type="match status" value="1"/>
</dbReference>
<evidence type="ECO:0000256" key="3">
    <source>
        <dbReference type="ARBA" id="ARBA00022777"/>
    </source>
</evidence>
<evidence type="ECO:0000313" key="6">
    <source>
        <dbReference type="Proteomes" id="UP000541969"/>
    </source>
</evidence>
<gene>
    <name evidence="5" type="ORF">GGQ55_000382</name>
</gene>
<dbReference type="GO" id="GO:0008887">
    <property type="term" value="F:glycerate kinase activity"/>
    <property type="evidence" value="ECO:0007669"/>
    <property type="project" value="UniProtKB-UniRule"/>
</dbReference>
<dbReference type="AlphaFoldDB" id="A0A853C921"/>
<dbReference type="Proteomes" id="UP000541969">
    <property type="component" value="Unassembled WGS sequence"/>
</dbReference>
<accession>A0A853C921</accession>
<keyword evidence="6" id="KW-1185">Reference proteome</keyword>
<keyword evidence="2 4" id="KW-0808">Transferase</keyword>
<dbReference type="InterPro" id="IPR004381">
    <property type="entry name" value="Glycerate_kinase"/>
</dbReference>
<dbReference type="Gene3D" id="3.90.1510.10">
    <property type="entry name" value="Glycerate kinase, domain 2"/>
    <property type="match status" value="1"/>
</dbReference>
<dbReference type="SUPFAM" id="SSF110738">
    <property type="entry name" value="Glycerate kinase I"/>
    <property type="match status" value="1"/>
</dbReference>
<dbReference type="InterPro" id="IPR036129">
    <property type="entry name" value="Glycerate_kinase_sf"/>
</dbReference>
<dbReference type="PANTHER" id="PTHR21599:SF0">
    <property type="entry name" value="GLYCERATE KINASE"/>
    <property type="match status" value="1"/>
</dbReference>
<comment type="similarity">
    <text evidence="1 4">Belongs to the glycerate kinase type-1 family.</text>
</comment>
<dbReference type="PANTHER" id="PTHR21599">
    <property type="entry name" value="GLYCERATE KINASE"/>
    <property type="match status" value="1"/>
</dbReference>
<dbReference type="GO" id="GO:0031388">
    <property type="term" value="P:organic acid phosphorylation"/>
    <property type="evidence" value="ECO:0007669"/>
    <property type="project" value="UniProtKB-UniRule"/>
</dbReference>
<sequence length="369" mass="37268">MGSEPLVVLAPDKFKGSLSAPEAVAALGRGLRRAVPGVRLVEHPIADGGEGTVDMVLAHGFEAVTREVRGPLGGRVIARYALRGDTAVLEMAAAAGLGLLPHGPDDDTAREATTLGVGQLIGDALDRGARRIVLGIGGSATTDGGRWMAMALGARLVEGQRLDLSGLDPRIAEAEVVVACDVDNPLTGPSGAAAVYGPQKGAGPETVALLDRALGHWADLVAAATGRDLRDLPGAGAAGGLGFGAAALLGAELRSGVELLLELSGFAGEVAGADLVVVGEGSLDEQSLHGKGPLGAAALAARAGTRVVAVAGRCTVDPERLRAHGVEAVYPLTDLEPDPARSMARAGGLLETTAERIAADWLRAPERTP</sequence>
<dbReference type="PIRSF" id="PIRSF006078">
    <property type="entry name" value="GlxK"/>
    <property type="match status" value="1"/>
</dbReference>
<dbReference type="RefSeq" id="WP_366488543.1">
    <property type="nucleotide sequence ID" value="NZ_JACBZT010000001.1"/>
</dbReference>
<keyword evidence="3 4" id="KW-0418">Kinase</keyword>
<name>A0A853C921_9ACTN</name>
<dbReference type="Gene3D" id="3.40.50.10350">
    <property type="entry name" value="Glycerate kinase, domain 1"/>
    <property type="match status" value="1"/>
</dbReference>
<evidence type="ECO:0000313" key="5">
    <source>
        <dbReference type="EMBL" id="NYJ04104.1"/>
    </source>
</evidence>
<protein>
    <submittedName>
        <fullName evidence="5">Glycerate kinase</fullName>
        <ecNumber evidence="5">2.7.1.31</ecNumber>
    </submittedName>
</protein>
<proteinExistence type="inferred from homology"/>
<dbReference type="InterPro" id="IPR018197">
    <property type="entry name" value="Glycerate_kinase_RE-like"/>
</dbReference>
<dbReference type="EC" id="2.7.1.31" evidence="5"/>
<dbReference type="EMBL" id="JACBZT010000001">
    <property type="protein sequence ID" value="NYJ04104.1"/>
    <property type="molecule type" value="Genomic_DNA"/>
</dbReference>
<reference evidence="5 6" key="1">
    <citation type="submission" date="2020-07" db="EMBL/GenBank/DDBJ databases">
        <title>Sequencing the genomes of 1000 actinobacteria strains.</title>
        <authorList>
            <person name="Klenk H.-P."/>
        </authorList>
    </citation>
    <scope>NUCLEOTIDE SEQUENCE [LARGE SCALE GENOMIC DNA]</scope>
    <source>
        <strain evidence="5 6">DSM 104001</strain>
    </source>
</reference>
<evidence type="ECO:0000256" key="4">
    <source>
        <dbReference type="PIRNR" id="PIRNR006078"/>
    </source>
</evidence>
<evidence type="ECO:0000256" key="2">
    <source>
        <dbReference type="ARBA" id="ARBA00022679"/>
    </source>
</evidence>